<gene>
    <name evidence="1" type="ORF">R1CP_40370</name>
</gene>
<dbReference type="EMBL" id="CP009113">
    <property type="protein sequence ID" value="ANS32654.1"/>
    <property type="molecule type" value="Genomic_DNA"/>
</dbReference>
<geneLocation type="plasmid" evidence="2">
    <name>pr1cp2</name>
</geneLocation>
<dbReference type="Proteomes" id="UP000186108">
    <property type="component" value="Plasmid pR1CP2"/>
</dbReference>
<dbReference type="RefSeq" id="WP_065493950.1">
    <property type="nucleotide sequence ID" value="NZ_CP009113.1"/>
</dbReference>
<accession>A0A1B1KJA5</accession>
<sequence length="65" mass="7075">MSEQATPVQRSDVEATLYHLTKHTWEVSDADLEAVVAGTPVNAGPSTDVRIDIAFPDPHALKDFL</sequence>
<proteinExistence type="predicted"/>
<name>A0A1B1KJA5_RHOOP</name>
<evidence type="ECO:0000313" key="1">
    <source>
        <dbReference type="EMBL" id="ANS32654.1"/>
    </source>
</evidence>
<evidence type="ECO:0000313" key="2">
    <source>
        <dbReference type="Proteomes" id="UP000186108"/>
    </source>
</evidence>
<protein>
    <submittedName>
        <fullName evidence="1">Uncharacterized protein</fullName>
    </submittedName>
</protein>
<dbReference type="AlphaFoldDB" id="A0A1B1KJA5"/>
<organism evidence="1 2">
    <name type="scientific">Rhodococcus opacus</name>
    <name type="common">Nocardia opaca</name>
    <dbReference type="NCBI Taxonomy" id="37919"/>
    <lineage>
        <taxon>Bacteria</taxon>
        <taxon>Bacillati</taxon>
        <taxon>Actinomycetota</taxon>
        <taxon>Actinomycetes</taxon>
        <taxon>Mycobacteriales</taxon>
        <taxon>Nocardiaceae</taxon>
        <taxon>Rhodococcus</taxon>
    </lineage>
</organism>
<reference evidence="1 2" key="1">
    <citation type="submission" date="2014-07" db="EMBL/GenBank/DDBJ databases">
        <authorList>
            <person name="Zhang J.E."/>
            <person name="Yang H."/>
            <person name="Guo J."/>
            <person name="Deng Z."/>
            <person name="Luo H."/>
            <person name="Luo M."/>
            <person name="Zhao B."/>
        </authorList>
    </citation>
    <scope>NUCLEOTIDE SEQUENCE [LARGE SCALE GENOMIC DNA]</scope>
    <source>
        <strain evidence="1 2">1CP</strain>
        <plasmid evidence="2">Plasmid pr1cp2</plasmid>
    </source>
</reference>
<keyword evidence="1" id="KW-0614">Plasmid</keyword>
<dbReference type="PATRIC" id="fig|37919.13.peg.8507"/>